<sequence>MSDIKLSTSISDLFSHINLDDEDMKANKLPHNVNHKKKAPKLGTATRDEQSKGKQEEDPVSDPGPKSTPEHDFEAFLYHIEAISSILDKPLVDSANYPPPPIEEHYLDSVRKYWIDKGLIPPALIRRVPQHEDPKEPKINNAEQSKDPKRPRTNHPFYERIMGSVAYSLQHPKATAPGSRRDPHYALGRFIDAHIASRRGMPHKVPFKAFCIVDTEVGHIPDHYGHSAWTAKATPPREKDDIYLDTMYRRALVYPSLKGEVPELPVSLPNFHHSIEHCAENIAFPYIRHFARDFLANGTNGRNIVIGSLTMALDKTPIPFCVFCRTRAWNECDAMLGLCIVDRAGDPPVFYQSSATVSLIPATV</sequence>
<keyword evidence="3" id="KW-1185">Reference proteome</keyword>
<comment type="caution">
    <text evidence="2">The sequence shown here is derived from an EMBL/GenBank/DDBJ whole genome shotgun (WGS) entry which is preliminary data.</text>
</comment>
<feature type="compositionally biased region" description="Basic and acidic residues" evidence="1">
    <location>
        <begin position="46"/>
        <end position="57"/>
    </location>
</feature>
<dbReference type="Proteomes" id="UP000283269">
    <property type="component" value="Unassembled WGS sequence"/>
</dbReference>
<dbReference type="InParanoid" id="A0A409XAU9"/>
<dbReference type="EMBL" id="NHYD01002198">
    <property type="protein sequence ID" value="PPQ87851.1"/>
    <property type="molecule type" value="Genomic_DNA"/>
</dbReference>
<reference evidence="2 3" key="1">
    <citation type="journal article" date="2018" name="Evol. Lett.">
        <title>Horizontal gene cluster transfer increased hallucinogenic mushroom diversity.</title>
        <authorList>
            <person name="Reynolds H.T."/>
            <person name="Vijayakumar V."/>
            <person name="Gluck-Thaler E."/>
            <person name="Korotkin H.B."/>
            <person name="Matheny P.B."/>
            <person name="Slot J.C."/>
        </authorList>
    </citation>
    <scope>NUCLEOTIDE SEQUENCE [LARGE SCALE GENOMIC DNA]</scope>
    <source>
        <strain evidence="2 3">2631</strain>
    </source>
</reference>
<name>A0A409XAU9_PSICY</name>
<dbReference type="AlphaFoldDB" id="A0A409XAU9"/>
<protein>
    <submittedName>
        <fullName evidence="2">Uncharacterized protein</fullName>
    </submittedName>
</protein>
<accession>A0A409XAU9</accession>
<evidence type="ECO:0000313" key="2">
    <source>
        <dbReference type="EMBL" id="PPQ87851.1"/>
    </source>
</evidence>
<proteinExistence type="predicted"/>
<feature type="region of interest" description="Disordered" evidence="1">
    <location>
        <begin position="24"/>
        <end position="70"/>
    </location>
</feature>
<organism evidence="2 3">
    <name type="scientific">Psilocybe cyanescens</name>
    <dbReference type="NCBI Taxonomy" id="93625"/>
    <lineage>
        <taxon>Eukaryota</taxon>
        <taxon>Fungi</taxon>
        <taxon>Dikarya</taxon>
        <taxon>Basidiomycota</taxon>
        <taxon>Agaricomycotina</taxon>
        <taxon>Agaricomycetes</taxon>
        <taxon>Agaricomycetidae</taxon>
        <taxon>Agaricales</taxon>
        <taxon>Agaricineae</taxon>
        <taxon>Strophariaceae</taxon>
        <taxon>Psilocybe</taxon>
    </lineage>
</organism>
<dbReference type="OrthoDB" id="3059443at2759"/>
<evidence type="ECO:0000256" key="1">
    <source>
        <dbReference type="SAM" id="MobiDB-lite"/>
    </source>
</evidence>
<evidence type="ECO:0000313" key="3">
    <source>
        <dbReference type="Proteomes" id="UP000283269"/>
    </source>
</evidence>
<gene>
    <name evidence="2" type="ORF">CVT25_009503</name>
</gene>
<feature type="compositionally biased region" description="Basic and acidic residues" evidence="1">
    <location>
        <begin position="129"/>
        <end position="150"/>
    </location>
</feature>
<feature type="region of interest" description="Disordered" evidence="1">
    <location>
        <begin position="126"/>
        <end position="154"/>
    </location>
</feature>